<dbReference type="InterPro" id="IPR001834">
    <property type="entry name" value="CBR-like"/>
</dbReference>
<dbReference type="EMBL" id="BDSA01000002">
    <property type="protein sequence ID" value="GBE60665.1"/>
    <property type="molecule type" value="Genomic_DNA"/>
</dbReference>
<name>A0A2H6KCE9_9APIC</name>
<dbReference type="CDD" id="cd06183">
    <property type="entry name" value="cyt_b5_reduct_like"/>
    <property type="match status" value="1"/>
</dbReference>
<evidence type="ECO:0000259" key="6">
    <source>
        <dbReference type="Pfam" id="PF00175"/>
    </source>
</evidence>
<comment type="caution">
    <text evidence="7">The sequence shown here is derived from an EMBL/GenBank/DDBJ whole genome shotgun (WGS) entry which is preliminary data.</text>
</comment>
<gene>
    <name evidence="7" type="ORF">BOVATA_021580</name>
</gene>
<dbReference type="InterPro" id="IPR017938">
    <property type="entry name" value="Riboflavin_synthase-like_b-brl"/>
</dbReference>
<dbReference type="PANTHER" id="PTHR19370:SF184">
    <property type="entry name" value="NADH-CYTOCHROME B5 REDUCTASE-LIKE"/>
    <property type="match status" value="1"/>
</dbReference>
<proteinExistence type="predicted"/>
<dbReference type="PANTHER" id="PTHR19370">
    <property type="entry name" value="NADH-CYTOCHROME B5 REDUCTASE"/>
    <property type="match status" value="1"/>
</dbReference>
<protein>
    <submittedName>
        <fullName evidence="7">NADH-cytochrome b5 reductase</fullName>
    </submittedName>
</protein>
<feature type="domain" description="Oxidoreductase FAD/NAD(P)-binding" evidence="6">
    <location>
        <begin position="180"/>
        <end position="287"/>
    </location>
</feature>
<evidence type="ECO:0000256" key="1">
    <source>
        <dbReference type="ARBA" id="ARBA00001974"/>
    </source>
</evidence>
<evidence type="ECO:0000256" key="5">
    <source>
        <dbReference type="PIRSR" id="PIRSR601834-1"/>
    </source>
</evidence>
<dbReference type="SUPFAM" id="SSF63380">
    <property type="entry name" value="Riboflavin synthase domain-like"/>
    <property type="match status" value="1"/>
</dbReference>
<dbReference type="OrthoDB" id="432685at2759"/>
<evidence type="ECO:0000256" key="2">
    <source>
        <dbReference type="ARBA" id="ARBA00022630"/>
    </source>
</evidence>
<dbReference type="GeneID" id="39874435"/>
<dbReference type="Pfam" id="PF00175">
    <property type="entry name" value="NAD_binding_1"/>
    <property type="match status" value="1"/>
</dbReference>
<dbReference type="Gene3D" id="3.40.50.80">
    <property type="entry name" value="Nucleotide-binding domain of ferredoxin-NADP reductase (FNR) module"/>
    <property type="match status" value="1"/>
</dbReference>
<sequence>MDVCDNVVALSERYLAGEGFHVPSPKNIDTKLQLPLTLVRSVPVSPTAAVFVLQYPQELEEEFRSHVFAHYVLHGRHFEPSVEGYWNGIKSPVEEDNHVARKYTPIFVDADRREVHFLIRIYRCCPDYVDGGRLTRWLECVDPQGQILLNPWFTKYSLGKDGFIGPANGEPVEHRTLNIVAGGTGITPFVRFLIHNKKAHVKLLYCNKTLQEILLKPLIDQLRYRGNFEVRYLVTSEDPAVVDSFTPTKDDNIFFGKLSRKYIEDFFEREDSVTISCGPPGMMMTVKKITSELGLRTLL</sequence>
<keyword evidence="2 5" id="KW-0285">Flavoprotein</keyword>
<keyword evidence="4" id="KW-0560">Oxidoreductase</keyword>
<evidence type="ECO:0000256" key="4">
    <source>
        <dbReference type="ARBA" id="ARBA00023002"/>
    </source>
</evidence>
<dbReference type="RefSeq" id="XP_028866908.1">
    <property type="nucleotide sequence ID" value="XM_029011075.1"/>
</dbReference>
<dbReference type="Gene3D" id="2.40.30.10">
    <property type="entry name" value="Translation factors"/>
    <property type="match status" value="1"/>
</dbReference>
<dbReference type="InterPro" id="IPR039261">
    <property type="entry name" value="FNR_nucleotide-bd"/>
</dbReference>
<feature type="binding site" evidence="5">
    <location>
        <position position="103"/>
    </location>
    <ligand>
        <name>FAD</name>
        <dbReference type="ChEBI" id="CHEBI:57692"/>
    </ligand>
</feature>
<comment type="cofactor">
    <cofactor evidence="1 5">
        <name>FAD</name>
        <dbReference type="ChEBI" id="CHEBI:57692"/>
    </cofactor>
</comment>
<keyword evidence="8" id="KW-1185">Reference proteome</keyword>
<reference evidence="7 8" key="1">
    <citation type="journal article" date="2017" name="BMC Genomics">
        <title>Whole-genome assembly of Babesia ovata and comparative genomics between closely related pathogens.</title>
        <authorList>
            <person name="Yamagishi J."/>
            <person name="Asada M."/>
            <person name="Hakimi H."/>
            <person name="Tanaka T.Q."/>
            <person name="Sugimoto C."/>
            <person name="Kawazu S."/>
        </authorList>
    </citation>
    <scope>NUCLEOTIDE SEQUENCE [LARGE SCALE GENOMIC DNA]</scope>
    <source>
        <strain evidence="7 8">Miyake</strain>
    </source>
</reference>
<dbReference type="Proteomes" id="UP000236319">
    <property type="component" value="Unassembled WGS sequence"/>
</dbReference>
<evidence type="ECO:0000256" key="3">
    <source>
        <dbReference type="ARBA" id="ARBA00022827"/>
    </source>
</evidence>
<accession>A0A2H6KCE9</accession>
<feature type="binding site" evidence="5">
    <location>
        <position position="187"/>
    </location>
    <ligand>
        <name>FAD</name>
        <dbReference type="ChEBI" id="CHEBI:57692"/>
    </ligand>
</feature>
<evidence type="ECO:0000313" key="8">
    <source>
        <dbReference type="Proteomes" id="UP000236319"/>
    </source>
</evidence>
<organism evidence="7 8">
    <name type="scientific">Babesia ovata</name>
    <dbReference type="NCBI Taxonomy" id="189622"/>
    <lineage>
        <taxon>Eukaryota</taxon>
        <taxon>Sar</taxon>
        <taxon>Alveolata</taxon>
        <taxon>Apicomplexa</taxon>
        <taxon>Aconoidasida</taxon>
        <taxon>Piroplasmida</taxon>
        <taxon>Babesiidae</taxon>
        <taxon>Babesia</taxon>
    </lineage>
</organism>
<dbReference type="VEuPathDB" id="PiroplasmaDB:BOVATA_021580"/>
<dbReference type="InterPro" id="IPR001433">
    <property type="entry name" value="OxRdtase_FAD/NAD-bd"/>
</dbReference>
<dbReference type="SUPFAM" id="SSF52343">
    <property type="entry name" value="Ferredoxin reductase-like, C-terminal NADP-linked domain"/>
    <property type="match status" value="1"/>
</dbReference>
<feature type="binding site" evidence="5">
    <location>
        <position position="118"/>
    </location>
    <ligand>
        <name>FAD</name>
        <dbReference type="ChEBI" id="CHEBI:57692"/>
    </ligand>
</feature>
<evidence type="ECO:0000313" key="7">
    <source>
        <dbReference type="EMBL" id="GBE60665.1"/>
    </source>
</evidence>
<dbReference type="GO" id="GO:0016491">
    <property type="term" value="F:oxidoreductase activity"/>
    <property type="evidence" value="ECO:0007669"/>
    <property type="project" value="UniProtKB-KW"/>
</dbReference>
<keyword evidence="3 5" id="KW-0274">FAD</keyword>
<dbReference type="AlphaFoldDB" id="A0A2H6KCE9"/>
<feature type="binding site" evidence="5">
    <location>
        <position position="101"/>
    </location>
    <ligand>
        <name>FAD</name>
        <dbReference type="ChEBI" id="CHEBI:57692"/>
    </ligand>
</feature>